<dbReference type="Pfam" id="PF00440">
    <property type="entry name" value="TetR_N"/>
    <property type="match status" value="1"/>
</dbReference>
<keyword evidence="1" id="KW-0805">Transcription regulation</keyword>
<feature type="domain" description="HTH tetR-type" evidence="5">
    <location>
        <begin position="1"/>
        <end position="57"/>
    </location>
</feature>
<dbReference type="Proteomes" id="UP001298593">
    <property type="component" value="Unassembled WGS sequence"/>
</dbReference>
<evidence type="ECO:0000256" key="2">
    <source>
        <dbReference type="ARBA" id="ARBA00023125"/>
    </source>
</evidence>
<gene>
    <name evidence="6" type="ORF">KV113_00620</name>
</gene>
<dbReference type="RefSeq" id="WP_224977202.1">
    <property type="nucleotide sequence ID" value="NZ_JAYJJU010000001.1"/>
</dbReference>
<dbReference type="PRINTS" id="PR00455">
    <property type="entry name" value="HTHTETR"/>
</dbReference>
<dbReference type="InterPro" id="IPR036271">
    <property type="entry name" value="Tet_transcr_reg_TetR-rel_C_sf"/>
</dbReference>
<keyword evidence="3" id="KW-0804">Transcription</keyword>
<dbReference type="EMBL" id="JAYJJU010000001">
    <property type="protein sequence ID" value="MEB3030043.1"/>
    <property type="molecule type" value="Genomic_DNA"/>
</dbReference>
<dbReference type="PROSITE" id="PS50977">
    <property type="entry name" value="HTH_TETR_2"/>
    <property type="match status" value="1"/>
</dbReference>
<dbReference type="InterPro" id="IPR009057">
    <property type="entry name" value="Homeodomain-like_sf"/>
</dbReference>
<name>A0ABU5XQ52_9MYCO</name>
<organism evidence="6 7">
    <name type="scientific">[Mycobacterium] nativiensis</name>
    <dbReference type="NCBI Taxonomy" id="2855503"/>
    <lineage>
        <taxon>Bacteria</taxon>
        <taxon>Bacillati</taxon>
        <taxon>Actinomycetota</taxon>
        <taxon>Actinomycetes</taxon>
        <taxon>Mycobacteriales</taxon>
        <taxon>Mycobacteriaceae</taxon>
        <taxon>Mycolicibacter</taxon>
    </lineage>
</organism>
<evidence type="ECO:0000256" key="3">
    <source>
        <dbReference type="ARBA" id="ARBA00023163"/>
    </source>
</evidence>
<protein>
    <submittedName>
        <fullName evidence="6">TetR family transcriptional regulator</fullName>
    </submittedName>
</protein>
<dbReference type="Pfam" id="PF17932">
    <property type="entry name" value="TetR_C_24"/>
    <property type="match status" value="1"/>
</dbReference>
<proteinExistence type="predicted"/>
<feature type="DNA-binding region" description="H-T-H motif" evidence="4">
    <location>
        <begin position="20"/>
        <end position="39"/>
    </location>
</feature>
<evidence type="ECO:0000256" key="1">
    <source>
        <dbReference type="ARBA" id="ARBA00023015"/>
    </source>
</evidence>
<evidence type="ECO:0000259" key="5">
    <source>
        <dbReference type="PROSITE" id="PS50977"/>
    </source>
</evidence>
<dbReference type="PANTHER" id="PTHR30055">
    <property type="entry name" value="HTH-TYPE TRANSCRIPTIONAL REGULATOR RUTR"/>
    <property type="match status" value="1"/>
</dbReference>
<dbReference type="Gene3D" id="1.10.10.60">
    <property type="entry name" value="Homeodomain-like"/>
    <property type="match status" value="1"/>
</dbReference>
<dbReference type="InterPro" id="IPR050109">
    <property type="entry name" value="HTH-type_TetR-like_transc_reg"/>
</dbReference>
<dbReference type="InterPro" id="IPR001647">
    <property type="entry name" value="HTH_TetR"/>
</dbReference>
<evidence type="ECO:0000313" key="6">
    <source>
        <dbReference type="EMBL" id="MEB3030043.1"/>
    </source>
</evidence>
<keyword evidence="7" id="KW-1185">Reference proteome</keyword>
<reference evidence="6 7" key="1">
    <citation type="submission" date="2023-12" db="EMBL/GenBank/DDBJ databases">
        <title>Description of new species of Mycobacterium terrae complex isolated from sewage at the Sao Paulo Zoological Park Foundation in Brazil.</title>
        <authorList>
            <person name="Romagnoli C.L."/>
            <person name="Conceicao E.C."/>
            <person name="Machado E."/>
            <person name="Barreto L.B.P.F."/>
            <person name="Sharma A."/>
            <person name="Silva N.M."/>
            <person name="Marques L.E."/>
            <person name="Juliana M.A."/>
            <person name="Lourenco M.C.S."/>
            <person name="Digiampietri L.A."/>
            <person name="Suffys P.N."/>
            <person name="Viana-Niero C."/>
        </authorList>
    </citation>
    <scope>NUCLEOTIDE SEQUENCE [LARGE SCALE GENOMIC DNA]</scope>
    <source>
        <strain evidence="6 7">MYC340</strain>
    </source>
</reference>
<comment type="caution">
    <text evidence="6">The sequence shown here is derived from an EMBL/GenBank/DDBJ whole genome shotgun (WGS) entry which is preliminary data.</text>
</comment>
<dbReference type="PANTHER" id="PTHR30055:SF234">
    <property type="entry name" value="HTH-TYPE TRANSCRIPTIONAL REGULATOR BETI"/>
    <property type="match status" value="1"/>
</dbReference>
<dbReference type="Gene3D" id="1.10.357.10">
    <property type="entry name" value="Tetracycline Repressor, domain 2"/>
    <property type="match status" value="1"/>
</dbReference>
<keyword evidence="2 4" id="KW-0238">DNA-binding</keyword>
<accession>A0ABU5XQ52</accession>
<evidence type="ECO:0000256" key="4">
    <source>
        <dbReference type="PROSITE-ProRule" id="PRU00335"/>
    </source>
</evidence>
<sequence length="198" mass="21986">MVILDAAAHAFSTKGLAGTRLTDVVEYLQIPLSAIYPYFPSREHLIEEVMYRGISEMHSHLQKTLEALPSGVAPLDRLMAAVEAHLRQVLEFSDYCSAWIRNAGQVPGGISTRQKKLEATYGRIWRTLFDDAIGDRETPPGFDVRIARMLMLGAMNWAAEWWDPHRGSIDTLVATTQFLVQSGVESATGSSAGNRRQP</sequence>
<evidence type="ECO:0000313" key="7">
    <source>
        <dbReference type="Proteomes" id="UP001298593"/>
    </source>
</evidence>
<dbReference type="SUPFAM" id="SSF46689">
    <property type="entry name" value="Homeodomain-like"/>
    <property type="match status" value="1"/>
</dbReference>
<dbReference type="InterPro" id="IPR041490">
    <property type="entry name" value="KstR2_TetR_C"/>
</dbReference>
<dbReference type="SUPFAM" id="SSF48498">
    <property type="entry name" value="Tetracyclin repressor-like, C-terminal domain"/>
    <property type="match status" value="1"/>
</dbReference>